<dbReference type="Proteomes" id="UP000224567">
    <property type="component" value="Unassembled WGS sequence"/>
</dbReference>
<evidence type="ECO:0000259" key="1">
    <source>
        <dbReference type="PROSITE" id="PS50181"/>
    </source>
</evidence>
<dbReference type="EMBL" id="MLFT02000005">
    <property type="protein sequence ID" value="PHT47130.1"/>
    <property type="molecule type" value="Genomic_DNA"/>
</dbReference>
<dbReference type="PANTHER" id="PTHR46238:SF9">
    <property type="entry name" value="30S RIBOSOMAL PROTEIN S5-LIKE"/>
    <property type="match status" value="1"/>
</dbReference>
<evidence type="ECO:0000313" key="3">
    <source>
        <dbReference type="Proteomes" id="UP000224567"/>
    </source>
</evidence>
<reference evidence="2 3" key="1">
    <citation type="journal article" date="2017" name="Genome Biol.">
        <title>New reference genome sequences of hot pepper reveal the massive evolution of plant disease-resistance genes by retroduplication.</title>
        <authorList>
            <person name="Kim S."/>
            <person name="Park J."/>
            <person name="Yeom S.I."/>
            <person name="Kim Y.M."/>
            <person name="Seo E."/>
            <person name="Kim K.T."/>
            <person name="Kim M.S."/>
            <person name="Lee J.M."/>
            <person name="Cheong K."/>
            <person name="Shin H.S."/>
            <person name="Kim S.B."/>
            <person name="Han K."/>
            <person name="Lee J."/>
            <person name="Park M."/>
            <person name="Lee H.A."/>
            <person name="Lee H.Y."/>
            <person name="Lee Y."/>
            <person name="Oh S."/>
            <person name="Lee J.H."/>
            <person name="Choi E."/>
            <person name="Choi E."/>
            <person name="Lee S.E."/>
            <person name="Jeon J."/>
            <person name="Kim H."/>
            <person name="Choi G."/>
            <person name="Song H."/>
            <person name="Lee J."/>
            <person name="Lee S.C."/>
            <person name="Kwon J.K."/>
            <person name="Lee H.Y."/>
            <person name="Koo N."/>
            <person name="Hong Y."/>
            <person name="Kim R.W."/>
            <person name="Kang W.H."/>
            <person name="Huh J.H."/>
            <person name="Kang B.C."/>
            <person name="Yang T.J."/>
            <person name="Lee Y.H."/>
            <person name="Bennetzen J.L."/>
            <person name="Choi D."/>
        </authorList>
    </citation>
    <scope>NUCLEOTIDE SEQUENCE [LARGE SCALE GENOMIC DNA]</scope>
    <source>
        <strain evidence="3">cv. PBC81</strain>
    </source>
</reference>
<comment type="caution">
    <text evidence="2">The sequence shown here is derived from an EMBL/GenBank/DDBJ whole genome shotgun (WGS) entry which is preliminary data.</text>
</comment>
<reference evidence="3" key="2">
    <citation type="journal article" date="2017" name="J. Anim. Genet.">
        <title>Multiple reference genome sequences of hot pepper reveal the massive evolution of plant disease resistance genes by retroduplication.</title>
        <authorList>
            <person name="Kim S."/>
            <person name="Park J."/>
            <person name="Yeom S.-I."/>
            <person name="Kim Y.-M."/>
            <person name="Seo E."/>
            <person name="Kim K.-T."/>
            <person name="Kim M.-S."/>
            <person name="Lee J.M."/>
            <person name="Cheong K."/>
            <person name="Shin H.-S."/>
            <person name="Kim S.-B."/>
            <person name="Han K."/>
            <person name="Lee J."/>
            <person name="Park M."/>
            <person name="Lee H.-A."/>
            <person name="Lee H.-Y."/>
            <person name="Lee Y."/>
            <person name="Oh S."/>
            <person name="Lee J.H."/>
            <person name="Choi E."/>
            <person name="Choi E."/>
            <person name="Lee S.E."/>
            <person name="Jeon J."/>
            <person name="Kim H."/>
            <person name="Choi G."/>
            <person name="Song H."/>
            <person name="Lee J."/>
            <person name="Lee S.-C."/>
            <person name="Kwon J.-K."/>
            <person name="Lee H.-Y."/>
            <person name="Koo N."/>
            <person name="Hong Y."/>
            <person name="Kim R.W."/>
            <person name="Kang W.-H."/>
            <person name="Huh J.H."/>
            <person name="Kang B.-C."/>
            <person name="Yang T.-J."/>
            <person name="Lee Y.-H."/>
            <person name="Bennetzen J.L."/>
            <person name="Choi D."/>
        </authorList>
    </citation>
    <scope>NUCLEOTIDE SEQUENCE [LARGE SCALE GENOMIC DNA]</scope>
    <source>
        <strain evidence="3">cv. PBC81</strain>
    </source>
</reference>
<keyword evidence="3" id="KW-1185">Reference proteome</keyword>
<dbReference type="Pfam" id="PF07734">
    <property type="entry name" value="FBA_1"/>
    <property type="match status" value="1"/>
</dbReference>
<feature type="domain" description="F-box" evidence="1">
    <location>
        <begin position="1"/>
        <end position="42"/>
    </location>
</feature>
<dbReference type="InterPro" id="IPR006527">
    <property type="entry name" value="F-box-assoc_dom_typ1"/>
</dbReference>
<dbReference type="SMART" id="SM00256">
    <property type="entry name" value="FBOX"/>
    <property type="match status" value="1"/>
</dbReference>
<organism evidence="2 3">
    <name type="scientific">Capsicum baccatum</name>
    <name type="common">Peruvian pepper</name>
    <dbReference type="NCBI Taxonomy" id="33114"/>
    <lineage>
        <taxon>Eukaryota</taxon>
        <taxon>Viridiplantae</taxon>
        <taxon>Streptophyta</taxon>
        <taxon>Embryophyta</taxon>
        <taxon>Tracheophyta</taxon>
        <taxon>Spermatophyta</taxon>
        <taxon>Magnoliopsida</taxon>
        <taxon>eudicotyledons</taxon>
        <taxon>Gunneridae</taxon>
        <taxon>Pentapetalae</taxon>
        <taxon>asterids</taxon>
        <taxon>lamiids</taxon>
        <taxon>Solanales</taxon>
        <taxon>Solanaceae</taxon>
        <taxon>Solanoideae</taxon>
        <taxon>Capsiceae</taxon>
        <taxon>Capsicum</taxon>
    </lineage>
</organism>
<accession>A0A2G2WPP0</accession>
<dbReference type="InterPro" id="IPR001810">
    <property type="entry name" value="F-box_dom"/>
</dbReference>
<protein>
    <recommendedName>
        <fullName evidence="1">F-box domain-containing protein</fullName>
    </recommendedName>
</protein>
<dbReference type="PROSITE" id="PS50181">
    <property type="entry name" value="FBOX"/>
    <property type="match status" value="1"/>
</dbReference>
<gene>
    <name evidence="2" type="ORF">CQW23_11338</name>
</gene>
<dbReference type="InterPro" id="IPR017451">
    <property type="entry name" value="F-box-assoc_interact_dom"/>
</dbReference>
<dbReference type="PANTHER" id="PTHR46238">
    <property type="entry name" value="REVERSE TRANSCRIPTASE DOMAIN-CONTAINING PROTEIN"/>
    <property type="match status" value="1"/>
</dbReference>
<proteinExistence type="predicted"/>
<dbReference type="SUPFAM" id="SSF81383">
    <property type="entry name" value="F-box domain"/>
    <property type="match status" value="1"/>
</dbReference>
<dbReference type="Pfam" id="PF00646">
    <property type="entry name" value="F-box"/>
    <property type="match status" value="1"/>
</dbReference>
<dbReference type="AlphaFoldDB" id="A0A2G2WPP0"/>
<name>A0A2G2WPP0_CAPBA</name>
<evidence type="ECO:0000313" key="2">
    <source>
        <dbReference type="EMBL" id="PHT47130.1"/>
    </source>
</evidence>
<dbReference type="NCBIfam" id="TIGR01640">
    <property type="entry name" value="F_box_assoc_1"/>
    <property type="match status" value="1"/>
</dbReference>
<dbReference type="Gene3D" id="1.20.1280.50">
    <property type="match status" value="1"/>
</dbReference>
<dbReference type="OrthoDB" id="1582872at2759"/>
<dbReference type="CDD" id="cd22157">
    <property type="entry name" value="F-box_AtFBW1-like"/>
    <property type="match status" value="1"/>
</dbReference>
<dbReference type="InterPro" id="IPR036047">
    <property type="entry name" value="F-box-like_dom_sf"/>
</dbReference>
<sequence length="648" mass="75537">MCLPQDILVEILSRVPAKSLVRFRCVSKWFNCLTSDVQFQDKHLKISCSSRDLESKRVAAKVGVDVMLSCSLSSVYNNKIAAWRLPIERKISSCSKISSMVLLCPPVNGLVCVTLGTCLHPFDNVHLWNPTINELRRLANSSIPLDLLSKLQQPYGEPIYGLGHDSASDDYVVVRVITRLLGYSMPRVEVYSLKKDSWRLLIQPFPYPYIWKHMYFNCHFMDSRFHWMAYTPNKQDHRLILSLNLSDYEYKEIPQPNYQKVSPPRDCFINIAVLDGQLCFCIHYFGRSLDLWTMKDYGVQQSWMMMLSIPLHDFVDTPIQLHVHADFFPLYLFENGDVLLLQLRRKEWYQKKQDIMVYKKDQKAFEATTTEVVVWEQQHSPATEVVARKLQHFLAAEVVIWEQRHSPAIEIVARKLQHFLAAEVVPLWELHRCLAAELVVVEELQRCLVAEVIRCLAAEFLVVEELPYCLVAPLVIVWEAKGSVGSEVVLVIVPFHPPVCERALQSFPAVTFGEVLTQTWGVMDKSRIPSCWLIYMKVAEMRMLRWMCGLTRGDRVRNETIREKVGVTPVECKLREVRLRWFGHVKRRDVDAPVRRCERLALDGFRRGRGRPKKYWAEVIRRDMELLQLTEDMTLDRKVWRTRIRAED</sequence>